<keyword evidence="5 6" id="KW-0472">Membrane</keyword>
<evidence type="ECO:0000256" key="3">
    <source>
        <dbReference type="ARBA" id="ARBA00022692"/>
    </source>
</evidence>
<feature type="transmembrane region" description="Helical" evidence="6">
    <location>
        <begin position="12"/>
        <end position="33"/>
    </location>
</feature>
<reference evidence="8 9" key="1">
    <citation type="journal article" date="2018" name="Sci. Adv.">
        <title>Multi-heme cytochromes provide a pathway for survival in energy-limited environments.</title>
        <authorList>
            <person name="Deng X."/>
            <person name="Dohmae N."/>
            <person name="Nealson K.H."/>
            <person name="Hashimoto K."/>
            <person name="Okamoto A."/>
        </authorList>
    </citation>
    <scope>NUCLEOTIDE SEQUENCE [LARGE SCALE GENOMIC DNA]</scope>
    <source>
        <strain evidence="8 9">IS5</strain>
    </source>
</reference>
<feature type="domain" description="Cardiolipin synthase N-terminal" evidence="7">
    <location>
        <begin position="24"/>
        <end position="66"/>
    </location>
</feature>
<sequence length="73" mass="8622">MEMLANLPHWFMGILALTLVCLSISFWAIYHAYWREFPTIQEKMIWLVVAVFVPFIGGFAYLVWGRKRGRISE</sequence>
<organism evidence="8 9">
    <name type="scientific">Desulfovibrio ferrophilus</name>
    <dbReference type="NCBI Taxonomy" id="241368"/>
    <lineage>
        <taxon>Bacteria</taxon>
        <taxon>Pseudomonadati</taxon>
        <taxon>Thermodesulfobacteriota</taxon>
        <taxon>Desulfovibrionia</taxon>
        <taxon>Desulfovibrionales</taxon>
        <taxon>Desulfovibrionaceae</taxon>
        <taxon>Desulfovibrio</taxon>
    </lineage>
</organism>
<evidence type="ECO:0000313" key="9">
    <source>
        <dbReference type="Proteomes" id="UP000269883"/>
    </source>
</evidence>
<dbReference type="Pfam" id="PF13396">
    <property type="entry name" value="PLDc_N"/>
    <property type="match status" value="1"/>
</dbReference>
<evidence type="ECO:0000313" key="8">
    <source>
        <dbReference type="EMBL" id="BBD07751.1"/>
    </source>
</evidence>
<keyword evidence="3 6" id="KW-0812">Transmembrane</keyword>
<keyword evidence="4 6" id="KW-1133">Transmembrane helix</keyword>
<dbReference type="GO" id="GO:0005886">
    <property type="term" value="C:plasma membrane"/>
    <property type="evidence" value="ECO:0007669"/>
    <property type="project" value="UniProtKB-SubCell"/>
</dbReference>
<dbReference type="Proteomes" id="UP000269883">
    <property type="component" value="Chromosome"/>
</dbReference>
<evidence type="ECO:0000259" key="7">
    <source>
        <dbReference type="Pfam" id="PF13396"/>
    </source>
</evidence>
<evidence type="ECO:0000256" key="4">
    <source>
        <dbReference type="ARBA" id="ARBA00022989"/>
    </source>
</evidence>
<dbReference type="InterPro" id="IPR027379">
    <property type="entry name" value="CLS_N"/>
</dbReference>
<accession>A0A2Z6AWZ6</accession>
<protein>
    <recommendedName>
        <fullName evidence="7">Cardiolipin synthase N-terminal domain-containing protein</fullName>
    </recommendedName>
</protein>
<name>A0A2Z6AWZ6_9BACT</name>
<dbReference type="KEGG" id="dfl:DFE_1025"/>
<evidence type="ECO:0000256" key="5">
    <source>
        <dbReference type="ARBA" id="ARBA00023136"/>
    </source>
</evidence>
<dbReference type="RefSeq" id="WP_126377272.1">
    <property type="nucleotide sequence ID" value="NZ_AP017378.1"/>
</dbReference>
<keyword evidence="2" id="KW-1003">Cell membrane</keyword>
<comment type="subcellular location">
    <subcellularLocation>
        <location evidence="1">Cell membrane</location>
        <topology evidence="1">Multi-pass membrane protein</topology>
    </subcellularLocation>
</comment>
<dbReference type="EMBL" id="AP017378">
    <property type="protein sequence ID" value="BBD07751.1"/>
    <property type="molecule type" value="Genomic_DNA"/>
</dbReference>
<dbReference type="AlphaFoldDB" id="A0A2Z6AWZ6"/>
<evidence type="ECO:0000256" key="6">
    <source>
        <dbReference type="SAM" id="Phobius"/>
    </source>
</evidence>
<evidence type="ECO:0000256" key="2">
    <source>
        <dbReference type="ARBA" id="ARBA00022475"/>
    </source>
</evidence>
<keyword evidence="9" id="KW-1185">Reference proteome</keyword>
<feature type="transmembrane region" description="Helical" evidence="6">
    <location>
        <begin position="45"/>
        <end position="64"/>
    </location>
</feature>
<evidence type="ECO:0000256" key="1">
    <source>
        <dbReference type="ARBA" id="ARBA00004651"/>
    </source>
</evidence>
<gene>
    <name evidence="8" type="ORF">DFE_1025</name>
</gene>
<dbReference type="OrthoDB" id="5348497at2"/>
<proteinExistence type="predicted"/>